<proteinExistence type="predicted"/>
<dbReference type="AlphaFoldDB" id="A0A517VKQ9"/>
<dbReference type="KEGG" id="gax:Pan161_52830"/>
<reference evidence="2 3" key="1">
    <citation type="submission" date="2019-02" db="EMBL/GenBank/DDBJ databases">
        <title>Deep-cultivation of Planctomycetes and their phenomic and genomic characterization uncovers novel biology.</title>
        <authorList>
            <person name="Wiegand S."/>
            <person name="Jogler M."/>
            <person name="Boedeker C."/>
            <person name="Pinto D."/>
            <person name="Vollmers J."/>
            <person name="Rivas-Marin E."/>
            <person name="Kohn T."/>
            <person name="Peeters S.H."/>
            <person name="Heuer A."/>
            <person name="Rast P."/>
            <person name="Oberbeckmann S."/>
            <person name="Bunk B."/>
            <person name="Jeske O."/>
            <person name="Meyerdierks A."/>
            <person name="Storesund J.E."/>
            <person name="Kallscheuer N."/>
            <person name="Luecker S."/>
            <person name="Lage O.M."/>
            <person name="Pohl T."/>
            <person name="Merkel B.J."/>
            <person name="Hornburger P."/>
            <person name="Mueller R.-W."/>
            <person name="Bruemmer F."/>
            <person name="Labrenz M."/>
            <person name="Spormann A.M."/>
            <person name="Op den Camp H."/>
            <person name="Overmann J."/>
            <person name="Amann R."/>
            <person name="Jetten M.S.M."/>
            <person name="Mascher T."/>
            <person name="Medema M.H."/>
            <person name="Devos D.P."/>
            <person name="Kaster A.-K."/>
            <person name="Ovreas L."/>
            <person name="Rohde M."/>
            <person name="Galperin M.Y."/>
            <person name="Jogler C."/>
        </authorList>
    </citation>
    <scope>NUCLEOTIDE SEQUENCE [LARGE SCALE GENOMIC DNA]</scope>
    <source>
        <strain evidence="2 3">Pan161</strain>
    </source>
</reference>
<keyword evidence="3" id="KW-1185">Reference proteome</keyword>
<sequence length="181" mass="20833">MEAGPEGTNRRAIVTNRSGAAICPEGAYDDYVIRGESALFLFITRRNKELKCGLEADRRSDHRYMENLFRLNLHCLAHNLLVRARQLIAEPPAEKVIDGVPPNAQPENSRRQQQNRRRREDPLGEGQPCTWRTRLIKVAAEIRVSSRRILIILPRHWPYLHHFEKFCDKTFQLGLAGCPPS</sequence>
<feature type="region of interest" description="Disordered" evidence="1">
    <location>
        <begin position="94"/>
        <end position="126"/>
    </location>
</feature>
<evidence type="ECO:0000313" key="3">
    <source>
        <dbReference type="Proteomes" id="UP000316855"/>
    </source>
</evidence>
<protein>
    <recommendedName>
        <fullName evidence="4">Transposase DDE domain-containing protein</fullName>
    </recommendedName>
</protein>
<dbReference type="Proteomes" id="UP000316855">
    <property type="component" value="Chromosome"/>
</dbReference>
<evidence type="ECO:0008006" key="4">
    <source>
        <dbReference type="Google" id="ProtNLM"/>
    </source>
</evidence>
<organism evidence="2 3">
    <name type="scientific">Gimesia algae</name>
    <dbReference type="NCBI Taxonomy" id="2527971"/>
    <lineage>
        <taxon>Bacteria</taxon>
        <taxon>Pseudomonadati</taxon>
        <taxon>Planctomycetota</taxon>
        <taxon>Planctomycetia</taxon>
        <taxon>Planctomycetales</taxon>
        <taxon>Planctomycetaceae</taxon>
        <taxon>Gimesia</taxon>
    </lineage>
</organism>
<evidence type="ECO:0000313" key="2">
    <source>
        <dbReference type="EMBL" id="QDT93602.1"/>
    </source>
</evidence>
<evidence type="ECO:0000256" key="1">
    <source>
        <dbReference type="SAM" id="MobiDB-lite"/>
    </source>
</evidence>
<name>A0A517VKQ9_9PLAN</name>
<accession>A0A517VKQ9</accession>
<gene>
    <name evidence="2" type="ORF">Pan161_52830</name>
</gene>
<dbReference type="EMBL" id="CP036343">
    <property type="protein sequence ID" value="QDT93602.1"/>
    <property type="molecule type" value="Genomic_DNA"/>
</dbReference>